<feature type="domain" description="Protein kinase" evidence="3">
    <location>
        <begin position="1"/>
        <end position="256"/>
    </location>
</feature>
<keyword evidence="4" id="KW-0418">Kinase</keyword>
<evidence type="ECO:0000313" key="4">
    <source>
        <dbReference type="EMBL" id="CDW73648.1"/>
    </source>
</evidence>
<keyword evidence="4" id="KW-0808">Transferase</keyword>
<gene>
    <name evidence="4" type="primary">Contig3949.g4222</name>
    <name evidence="4" type="ORF">STYLEM_2634</name>
</gene>
<dbReference type="InterPro" id="IPR008271">
    <property type="entry name" value="Ser/Thr_kinase_AS"/>
</dbReference>
<dbReference type="OrthoDB" id="193860at2759"/>
<dbReference type="EC" id="2.7.11.1" evidence="1"/>
<dbReference type="GO" id="GO:0005524">
    <property type="term" value="F:ATP binding"/>
    <property type="evidence" value="ECO:0007669"/>
    <property type="project" value="InterPro"/>
</dbReference>
<keyword evidence="5" id="KW-1185">Reference proteome</keyword>
<dbReference type="SUPFAM" id="SSF56112">
    <property type="entry name" value="Protein kinase-like (PK-like)"/>
    <property type="match status" value="1"/>
</dbReference>
<dbReference type="InterPro" id="IPR050235">
    <property type="entry name" value="CK1_Ser-Thr_kinase"/>
</dbReference>
<evidence type="ECO:0000256" key="1">
    <source>
        <dbReference type="ARBA" id="ARBA00012513"/>
    </source>
</evidence>
<reference evidence="4 5" key="1">
    <citation type="submission" date="2014-06" db="EMBL/GenBank/DDBJ databases">
        <authorList>
            <person name="Swart Estienne"/>
        </authorList>
    </citation>
    <scope>NUCLEOTIDE SEQUENCE [LARGE SCALE GENOMIC DNA]</scope>
    <source>
        <strain evidence="4 5">130c</strain>
    </source>
</reference>
<dbReference type="PANTHER" id="PTHR11909">
    <property type="entry name" value="CASEIN KINASE-RELATED"/>
    <property type="match status" value="1"/>
</dbReference>
<dbReference type="Pfam" id="PF00069">
    <property type="entry name" value="Pkinase"/>
    <property type="match status" value="1"/>
</dbReference>
<dbReference type="SMART" id="SM00220">
    <property type="entry name" value="S_TKc"/>
    <property type="match status" value="1"/>
</dbReference>
<dbReference type="InParanoid" id="A0A077ZUR3"/>
<organism evidence="4 5">
    <name type="scientific">Stylonychia lemnae</name>
    <name type="common">Ciliate</name>
    <dbReference type="NCBI Taxonomy" id="5949"/>
    <lineage>
        <taxon>Eukaryota</taxon>
        <taxon>Sar</taxon>
        <taxon>Alveolata</taxon>
        <taxon>Ciliophora</taxon>
        <taxon>Intramacronucleata</taxon>
        <taxon>Spirotrichea</taxon>
        <taxon>Stichotrichia</taxon>
        <taxon>Sporadotrichida</taxon>
        <taxon>Oxytrichidae</taxon>
        <taxon>Stylonychinae</taxon>
        <taxon>Stylonychia</taxon>
    </lineage>
</organism>
<evidence type="ECO:0000259" key="3">
    <source>
        <dbReference type="PROSITE" id="PS50011"/>
    </source>
</evidence>
<dbReference type="InterPro" id="IPR000719">
    <property type="entry name" value="Prot_kinase_dom"/>
</dbReference>
<dbReference type="PROSITE" id="PS50011">
    <property type="entry name" value="PROTEIN_KINASE_DOM"/>
    <property type="match status" value="1"/>
</dbReference>
<dbReference type="InterPro" id="IPR011009">
    <property type="entry name" value="Kinase-like_dom_sf"/>
</dbReference>
<protein>
    <recommendedName>
        <fullName evidence="2">Casein kinase I</fullName>
        <ecNumber evidence="1">2.7.11.1</ecNumber>
    </recommendedName>
</protein>
<dbReference type="GO" id="GO:0004674">
    <property type="term" value="F:protein serine/threonine kinase activity"/>
    <property type="evidence" value="ECO:0007669"/>
    <property type="project" value="UniProtKB-EC"/>
</dbReference>
<dbReference type="PROSITE" id="PS00108">
    <property type="entry name" value="PROTEIN_KINASE_ST"/>
    <property type="match status" value="1"/>
</dbReference>
<dbReference type="Gene3D" id="1.10.510.10">
    <property type="entry name" value="Transferase(Phosphotransferase) domain 1"/>
    <property type="match status" value="1"/>
</dbReference>
<dbReference type="Proteomes" id="UP000039865">
    <property type="component" value="Unassembled WGS sequence"/>
</dbReference>
<accession>A0A077ZUR3</accession>
<sequence>MIDVGLVIDDKYSLVKKIGQGSQAAVWSAIDEERQIVAIKFLRSNGQMINGMYFIVMGKLGKSLQDIIQERQEKFSMLTVLQIGVQLVFDLEQLHNTGYTHYDIKPDNILLECDDFEDCGSSLVCLIDFGISLSLQEAAPNQEPALDNSNDKQKQRRRLFNGNIAFSSANQMLGKQIQRADDIVSILYLMIYLSEGRLPWSNQKITNNQYDSFRKLKEPNNIDYAYYINELTQANPNSLKSFSWVMDWTQANNNWYNSYSEKQYIFKNFVSRNKSYQKAKGNQLLQTKKSLTQKNLYQAVDRKRMSTNMMNSGSIQKQKQWQVSPDKPNIKPNRFFNGIILGNDNNNINHMVKQDEPTVNNSQVSDIDINNQIRAQTLARITQQDMVERTQYINQRRKQTKFRQSIDSSNQDLGSFLYRLSNIQQLNRDKTSQNRLDLESQKSQTFQLNLKDVMRANRKISNVVLANDLGDLQFSQNNIEHYLNIASQCFLQEYITIIDDTCIQIQDVDEDFRQIEVLRNQYYKYTIDYIPKGNDLKLIMSQQ</sequence>
<dbReference type="EMBL" id="CCKQ01002548">
    <property type="protein sequence ID" value="CDW73648.1"/>
    <property type="molecule type" value="Genomic_DNA"/>
</dbReference>
<name>A0A077ZUR3_STYLE</name>
<dbReference type="AlphaFoldDB" id="A0A077ZUR3"/>
<proteinExistence type="predicted"/>
<evidence type="ECO:0000313" key="5">
    <source>
        <dbReference type="Proteomes" id="UP000039865"/>
    </source>
</evidence>
<evidence type="ECO:0000256" key="2">
    <source>
        <dbReference type="ARBA" id="ARBA00023860"/>
    </source>
</evidence>